<sequence>MKNWKPHFVPYLQYLFDGVFMFVLVSFFFLFQDAITPLLAFFLEYVVGGLACFFAFSYKKDLSFGLFFPLIAFIGFVGWLTGFSFLVATVVAVAVSWRAFINYREAKRDDLFALFAFTAIGSLVYYMIGLESYKEIMLGLVVFHLVFLLVIKSTDQYMARPNKKQLKWNLGLYGIILAGIGAGVLLFPVIKGLIKFVLSLVGTVFAMVFGEPIYWLLSKIYIDYDRDLFSEGKGWDVQQTPDALEAAAQGSKLPDLQWLIVLAVVIIAVVIWLVFFKKKLDLNRFQVVSSEPALTDAAINGALHNRVSRKRKPPQNEARRLLFQFEKSAAKLGYGRNRDESLNEWLSRIAPDREDQRITKEGYQKVRYGGENLTSEEYQLYSRAVKRMINQIKETKKLEKRKQDK</sequence>
<keyword evidence="1" id="KW-1133">Transmembrane helix</keyword>
<feature type="transmembrane region" description="Helical" evidence="1">
    <location>
        <begin position="38"/>
        <end position="58"/>
    </location>
</feature>
<reference evidence="2 3" key="1">
    <citation type="submission" date="2019-04" db="EMBL/GenBank/DDBJ databases">
        <title>Bacillus caeni sp. nov., a bacterium isolated from mangrove sediment.</title>
        <authorList>
            <person name="Huang H."/>
            <person name="Mo K."/>
            <person name="Hu Y."/>
        </authorList>
    </citation>
    <scope>NUCLEOTIDE SEQUENCE [LARGE SCALE GENOMIC DNA]</scope>
    <source>
        <strain evidence="2 3">HB172195</strain>
    </source>
</reference>
<protein>
    <submittedName>
        <fullName evidence="2">DUF4129 domain-containing protein</fullName>
    </submittedName>
</protein>
<keyword evidence="3" id="KW-1185">Reference proteome</keyword>
<keyword evidence="1" id="KW-0812">Transmembrane</keyword>
<feature type="transmembrane region" description="Helical" evidence="1">
    <location>
        <begin position="196"/>
        <end position="217"/>
    </location>
</feature>
<feature type="transmembrane region" description="Helical" evidence="1">
    <location>
        <begin position="134"/>
        <end position="151"/>
    </location>
</feature>
<feature type="transmembrane region" description="Helical" evidence="1">
    <location>
        <begin position="172"/>
        <end position="190"/>
    </location>
</feature>
<comment type="caution">
    <text evidence="2">The sequence shown here is derived from an EMBL/GenBank/DDBJ whole genome shotgun (WGS) entry which is preliminary data.</text>
</comment>
<feature type="transmembrane region" description="Helical" evidence="1">
    <location>
        <begin position="111"/>
        <end position="128"/>
    </location>
</feature>
<proteinExistence type="predicted"/>
<dbReference type="EMBL" id="SWLG01000011">
    <property type="protein sequence ID" value="TLS36408.1"/>
    <property type="molecule type" value="Genomic_DNA"/>
</dbReference>
<organism evidence="2 3">
    <name type="scientific">Exobacillus caeni</name>
    <dbReference type="NCBI Taxonomy" id="2574798"/>
    <lineage>
        <taxon>Bacteria</taxon>
        <taxon>Bacillati</taxon>
        <taxon>Bacillota</taxon>
        <taxon>Bacilli</taxon>
        <taxon>Bacillales</taxon>
        <taxon>Guptibacillaceae</taxon>
        <taxon>Exobacillus</taxon>
    </lineage>
</organism>
<evidence type="ECO:0000256" key="1">
    <source>
        <dbReference type="SAM" id="Phobius"/>
    </source>
</evidence>
<name>A0A5R9F460_9BACL</name>
<gene>
    <name evidence="2" type="ORF">FCL54_15900</name>
</gene>
<accession>A0A5R9F460</accession>
<keyword evidence="1" id="KW-0472">Membrane</keyword>
<feature type="transmembrane region" description="Helical" evidence="1">
    <location>
        <begin position="258"/>
        <end position="276"/>
    </location>
</feature>
<feature type="transmembrane region" description="Helical" evidence="1">
    <location>
        <begin position="12"/>
        <end position="31"/>
    </location>
</feature>
<feature type="transmembrane region" description="Helical" evidence="1">
    <location>
        <begin position="70"/>
        <end position="99"/>
    </location>
</feature>
<dbReference type="AlphaFoldDB" id="A0A5R9F460"/>
<evidence type="ECO:0000313" key="3">
    <source>
        <dbReference type="Proteomes" id="UP000308230"/>
    </source>
</evidence>
<dbReference type="OrthoDB" id="2987426at2"/>
<evidence type="ECO:0000313" key="2">
    <source>
        <dbReference type="EMBL" id="TLS36408.1"/>
    </source>
</evidence>
<dbReference type="RefSeq" id="WP_138127727.1">
    <property type="nucleotide sequence ID" value="NZ_SWLG01000011.1"/>
</dbReference>
<dbReference type="Proteomes" id="UP000308230">
    <property type="component" value="Unassembled WGS sequence"/>
</dbReference>